<gene>
    <name evidence="2" type="ORF">PoB_001924000</name>
</gene>
<sequence length="152" mass="17433">MNDSRICTETKTDESFALITETEPISELYREVTETKTDGLMEAWETDATLRRPTRHDGTLGIWAEVGDSLNGDVFDELWERKASTEQTLCELIKSVAEVKLTRSREDLRKSIRIGNRESVRIRSLGTRDEGHQKSREETRISSSHFIDNNSN</sequence>
<reference evidence="2 3" key="1">
    <citation type="journal article" date="2021" name="Elife">
        <title>Chloroplast acquisition without the gene transfer in kleptoplastic sea slugs, Plakobranchus ocellatus.</title>
        <authorList>
            <person name="Maeda T."/>
            <person name="Takahashi S."/>
            <person name="Yoshida T."/>
            <person name="Shimamura S."/>
            <person name="Takaki Y."/>
            <person name="Nagai Y."/>
            <person name="Toyoda A."/>
            <person name="Suzuki Y."/>
            <person name="Arimoto A."/>
            <person name="Ishii H."/>
            <person name="Satoh N."/>
            <person name="Nishiyama T."/>
            <person name="Hasebe M."/>
            <person name="Maruyama T."/>
            <person name="Minagawa J."/>
            <person name="Obokata J."/>
            <person name="Shigenobu S."/>
        </authorList>
    </citation>
    <scope>NUCLEOTIDE SEQUENCE [LARGE SCALE GENOMIC DNA]</scope>
</reference>
<accession>A0AAV3ZB28</accession>
<evidence type="ECO:0000313" key="2">
    <source>
        <dbReference type="EMBL" id="GFN92734.1"/>
    </source>
</evidence>
<evidence type="ECO:0000256" key="1">
    <source>
        <dbReference type="SAM" id="MobiDB-lite"/>
    </source>
</evidence>
<feature type="compositionally biased region" description="Polar residues" evidence="1">
    <location>
        <begin position="141"/>
        <end position="152"/>
    </location>
</feature>
<feature type="region of interest" description="Disordered" evidence="1">
    <location>
        <begin position="124"/>
        <end position="152"/>
    </location>
</feature>
<keyword evidence="3" id="KW-1185">Reference proteome</keyword>
<protein>
    <submittedName>
        <fullName evidence="2">Uncharacterized protein</fullName>
    </submittedName>
</protein>
<comment type="caution">
    <text evidence="2">The sequence shown here is derived from an EMBL/GenBank/DDBJ whole genome shotgun (WGS) entry which is preliminary data.</text>
</comment>
<dbReference type="EMBL" id="BLXT01002298">
    <property type="protein sequence ID" value="GFN92734.1"/>
    <property type="molecule type" value="Genomic_DNA"/>
</dbReference>
<evidence type="ECO:0000313" key="3">
    <source>
        <dbReference type="Proteomes" id="UP000735302"/>
    </source>
</evidence>
<dbReference type="Proteomes" id="UP000735302">
    <property type="component" value="Unassembled WGS sequence"/>
</dbReference>
<feature type="compositionally biased region" description="Basic and acidic residues" evidence="1">
    <location>
        <begin position="124"/>
        <end position="140"/>
    </location>
</feature>
<organism evidence="2 3">
    <name type="scientific">Plakobranchus ocellatus</name>
    <dbReference type="NCBI Taxonomy" id="259542"/>
    <lineage>
        <taxon>Eukaryota</taxon>
        <taxon>Metazoa</taxon>
        <taxon>Spiralia</taxon>
        <taxon>Lophotrochozoa</taxon>
        <taxon>Mollusca</taxon>
        <taxon>Gastropoda</taxon>
        <taxon>Heterobranchia</taxon>
        <taxon>Euthyneura</taxon>
        <taxon>Panpulmonata</taxon>
        <taxon>Sacoglossa</taxon>
        <taxon>Placobranchoidea</taxon>
        <taxon>Plakobranchidae</taxon>
        <taxon>Plakobranchus</taxon>
    </lineage>
</organism>
<name>A0AAV3ZB28_9GAST</name>
<proteinExistence type="predicted"/>
<dbReference type="AlphaFoldDB" id="A0AAV3ZB28"/>